<sequence>MVEVATNRGTDQAYTPKAYASSNELQVPIFQTPTKSRSPSPATHTPDVSDTTSFKDSLHVIPPDATDKSNREQAHTPAIGEEKDIHQPVVGPVVVGLDSSQVLRRPVTASRSGVASPTSQYSSSSRAGSPYPTQPRTESLDHPASPSSEATPNIRNTQVSDPPPRPPRKLRTPLPVALPTPPPVQPKRDIDALKEALQLPKSVSAVLASRSNSRLGKSPNSEVMENQASDSSTSEASSPGPSSGAKRSTSIHRREGAFSPSDSSATPDTSPQIDLSEPDSVATRPRSSHSLHTLMGSIVSSEPEIVEEDPGRDRIFGWKLHRESSWVSLKHESNRASSPNGKPHASPDRRSLSSSPSPLPPPKTGKGTGTDEPWSPSVSSNPFKATLNNLKRFSALPRTPSQMSLRSAKRASANHSSRTPSPSHISSPRVTFQHRIVNAWPEAMQYRDIVALKSRQERSAAYARKIKEFTMYDSGLKDWIIATQAKKPTGFRSPRNSPAARSTTSPTLLNPSDISPIPRHVSGSSVGSEATFPIRPDAYQATDLSMRPGDDLSSTKSPPSYLPYPALAATPSRSANILSPHARTYQIPLSNGSSSRTGFFASIGRKASLKTQRGLTLSPTTAPRVLTKRLPDANNTTPRPVHVAHSPSLPGGPRAVPGRMGRSKTISVTPVAVTSEPEQQPTTLVRSETRRTSFTSRRASLFHRSTTTAHVQPTVETTSPEFEKQVDKLADLLPHADRKVLAGYLRRAGQDILAIGQYLEDEKNGTLRYD</sequence>
<keyword evidence="2" id="KW-1185">Reference proteome</keyword>
<dbReference type="EMBL" id="JANHOG010001749">
    <property type="protein sequence ID" value="KAJ3532175.1"/>
    <property type="molecule type" value="Genomic_DNA"/>
</dbReference>
<protein>
    <submittedName>
        <fullName evidence="1">Uncharacterized protein</fullName>
    </submittedName>
</protein>
<evidence type="ECO:0000313" key="1">
    <source>
        <dbReference type="EMBL" id="KAJ3532175.1"/>
    </source>
</evidence>
<name>A0ACC1S513_9APHY</name>
<organism evidence="1 2">
    <name type="scientific">Phlebia brevispora</name>
    <dbReference type="NCBI Taxonomy" id="194682"/>
    <lineage>
        <taxon>Eukaryota</taxon>
        <taxon>Fungi</taxon>
        <taxon>Dikarya</taxon>
        <taxon>Basidiomycota</taxon>
        <taxon>Agaricomycotina</taxon>
        <taxon>Agaricomycetes</taxon>
        <taxon>Polyporales</taxon>
        <taxon>Meruliaceae</taxon>
        <taxon>Phlebia</taxon>
    </lineage>
</organism>
<accession>A0ACC1S513</accession>
<proteinExistence type="predicted"/>
<gene>
    <name evidence="1" type="ORF">NM688_g7462</name>
</gene>
<evidence type="ECO:0000313" key="2">
    <source>
        <dbReference type="Proteomes" id="UP001148662"/>
    </source>
</evidence>
<comment type="caution">
    <text evidence="1">The sequence shown here is derived from an EMBL/GenBank/DDBJ whole genome shotgun (WGS) entry which is preliminary data.</text>
</comment>
<dbReference type="Proteomes" id="UP001148662">
    <property type="component" value="Unassembled WGS sequence"/>
</dbReference>
<reference evidence="1" key="1">
    <citation type="submission" date="2022-07" db="EMBL/GenBank/DDBJ databases">
        <title>Genome Sequence of Phlebia brevispora.</title>
        <authorList>
            <person name="Buettner E."/>
        </authorList>
    </citation>
    <scope>NUCLEOTIDE SEQUENCE</scope>
    <source>
        <strain evidence="1">MPL23</strain>
    </source>
</reference>